<gene>
    <name evidence="2" type="ORF">AFM11_21235</name>
    <name evidence="3" type="ORF">AWC31_06600</name>
</gene>
<dbReference type="Proteomes" id="UP000193964">
    <property type="component" value="Unassembled WGS sequence"/>
</dbReference>
<dbReference type="InterPro" id="IPR015035">
    <property type="entry name" value="DUF1918"/>
</dbReference>
<name>A0A132PJ35_9MYCO</name>
<protein>
    <recommendedName>
        <fullName evidence="1">DUF1918 domain-containing protein</fullName>
    </recommendedName>
</protein>
<dbReference type="RefSeq" id="WP_067852232.1">
    <property type="nucleotide sequence ID" value="NZ_JACKUA010000028.1"/>
</dbReference>
<dbReference type="Proteomes" id="UP000070612">
    <property type="component" value="Unassembled WGS sequence"/>
</dbReference>
<dbReference type="Pfam" id="PF08940">
    <property type="entry name" value="DUF1918"/>
    <property type="match status" value="1"/>
</dbReference>
<dbReference type="AlphaFoldDB" id="A0A132PJ35"/>
<sequence length="82" mass="8793">MKAHVGDFLVVKGTTTDQHEQHAEIIGVRAEDGSPPYVVRWLVTGHEATVYPGTDAVVVSADEHNKAAQRAAERSSRPGTVS</sequence>
<organism evidence="2 4">
    <name type="scientific">Mycolicibacterium wolinskyi</name>
    <dbReference type="NCBI Taxonomy" id="59750"/>
    <lineage>
        <taxon>Bacteria</taxon>
        <taxon>Bacillati</taxon>
        <taxon>Actinomycetota</taxon>
        <taxon>Actinomycetes</taxon>
        <taxon>Mycobacteriales</taxon>
        <taxon>Mycobacteriaceae</taxon>
        <taxon>Mycolicibacterium</taxon>
    </lineage>
</organism>
<evidence type="ECO:0000313" key="4">
    <source>
        <dbReference type="Proteomes" id="UP000070612"/>
    </source>
</evidence>
<reference evidence="2 4" key="1">
    <citation type="submission" date="2015-07" db="EMBL/GenBank/DDBJ databases">
        <title>A draft genome sequence of Mycobacterium wolinskyi.</title>
        <authorList>
            <person name="de Man T.J."/>
            <person name="Perry K.A."/>
            <person name="Coulliette A.D."/>
            <person name="Jensen B."/>
            <person name="Toney N.C."/>
            <person name="Limbago B.M."/>
            <person name="Noble-Wang J."/>
        </authorList>
    </citation>
    <scope>NUCLEOTIDE SEQUENCE [LARGE SCALE GENOMIC DNA]</scope>
    <source>
        <strain evidence="2 4">CDC_01</strain>
    </source>
</reference>
<dbReference type="EMBL" id="LQQA01000033">
    <property type="protein sequence ID" value="ORX09873.1"/>
    <property type="molecule type" value="Genomic_DNA"/>
</dbReference>
<dbReference type="STRING" id="59750.AWC31_06600"/>
<accession>A0A132PJ35</accession>
<evidence type="ECO:0000259" key="1">
    <source>
        <dbReference type="Pfam" id="PF08940"/>
    </source>
</evidence>
<dbReference type="EMBL" id="LGTW01000014">
    <property type="protein sequence ID" value="KWX22345.1"/>
    <property type="molecule type" value="Genomic_DNA"/>
</dbReference>
<proteinExistence type="predicted"/>
<keyword evidence="4" id="KW-1185">Reference proteome</keyword>
<evidence type="ECO:0000313" key="5">
    <source>
        <dbReference type="Proteomes" id="UP000193964"/>
    </source>
</evidence>
<dbReference type="OrthoDB" id="4828144at2"/>
<dbReference type="Gene3D" id="2.30.30.440">
    <property type="entry name" value="Domain of unknown function DUF1918"/>
    <property type="match status" value="1"/>
</dbReference>
<dbReference type="SUPFAM" id="SSF50118">
    <property type="entry name" value="Cell growth inhibitor/plasmid maintenance toxic component"/>
    <property type="match status" value="1"/>
</dbReference>
<feature type="domain" description="DUF1918" evidence="1">
    <location>
        <begin position="1"/>
        <end position="58"/>
    </location>
</feature>
<comment type="caution">
    <text evidence="2">The sequence shown here is derived from an EMBL/GenBank/DDBJ whole genome shotgun (WGS) entry which is preliminary data.</text>
</comment>
<evidence type="ECO:0000313" key="3">
    <source>
        <dbReference type="EMBL" id="ORX09873.1"/>
    </source>
</evidence>
<reference evidence="3 5" key="2">
    <citation type="submission" date="2016-01" db="EMBL/GenBank/DDBJ databases">
        <title>The new phylogeny of the genus Mycobacterium.</title>
        <authorList>
            <person name="Tarcisio F."/>
            <person name="Conor M."/>
            <person name="Antonella G."/>
            <person name="Elisabetta G."/>
            <person name="Giulia F.S."/>
            <person name="Sara T."/>
            <person name="Anna F."/>
            <person name="Clotilde B."/>
            <person name="Roberto B."/>
            <person name="Veronica D.S."/>
            <person name="Fabio R."/>
            <person name="Monica P."/>
            <person name="Olivier J."/>
            <person name="Enrico T."/>
            <person name="Nicola S."/>
        </authorList>
    </citation>
    <scope>NUCLEOTIDE SEQUENCE [LARGE SCALE GENOMIC DNA]</scope>
    <source>
        <strain evidence="3 5">ATCC 700010</strain>
    </source>
</reference>
<dbReference type="PATRIC" id="fig|59750.3.peg.1593"/>
<evidence type="ECO:0000313" key="2">
    <source>
        <dbReference type="EMBL" id="KWX22345.1"/>
    </source>
</evidence>